<sequence>MAQWVYLLVNEQWQQPLKVQLWQPPQHVTPSGLPSPFGLHLSNCSDQLPVICQTFASYLDGIGLPQHRCADKGACVSHRTLCDGVSKLYCESGDDEWAQNCDKTTGHRNMGTLKKYLRN</sequence>
<dbReference type="Proteomes" id="UP001620626">
    <property type="component" value="Unassembled WGS sequence"/>
</dbReference>
<protein>
    <submittedName>
        <fullName evidence="3">Uncharacterized protein</fullName>
    </submittedName>
</protein>
<dbReference type="AlphaFoldDB" id="A0ABD2IAS5"/>
<comment type="caution">
    <text evidence="2">Lacks conserved residue(s) required for the propagation of feature annotation.</text>
</comment>
<keyword evidence="1" id="KW-1015">Disulfide bond</keyword>
<evidence type="ECO:0000256" key="2">
    <source>
        <dbReference type="PROSITE-ProRule" id="PRU00124"/>
    </source>
</evidence>
<name>A0ABD2IAS5_9BILA</name>
<dbReference type="Gene3D" id="4.10.400.10">
    <property type="entry name" value="Low-density Lipoprotein Receptor"/>
    <property type="match status" value="1"/>
</dbReference>
<comment type="caution">
    <text evidence="3">The sequence shown here is derived from an EMBL/GenBank/DDBJ whole genome shotgun (WGS) entry which is preliminary data.</text>
</comment>
<dbReference type="InterPro" id="IPR002172">
    <property type="entry name" value="LDrepeatLR_classA_rpt"/>
</dbReference>
<dbReference type="PROSITE" id="PS50068">
    <property type="entry name" value="LDLRA_2"/>
    <property type="match status" value="1"/>
</dbReference>
<evidence type="ECO:0000256" key="1">
    <source>
        <dbReference type="ARBA" id="ARBA00023157"/>
    </source>
</evidence>
<dbReference type="InterPro" id="IPR036055">
    <property type="entry name" value="LDL_receptor-like_sf"/>
</dbReference>
<gene>
    <name evidence="3" type="ORF">niasHT_033987</name>
</gene>
<reference evidence="3 4" key="1">
    <citation type="submission" date="2024-10" db="EMBL/GenBank/DDBJ databases">
        <authorList>
            <person name="Kim D."/>
        </authorList>
    </citation>
    <scope>NUCLEOTIDE SEQUENCE [LARGE SCALE GENOMIC DNA]</scope>
    <source>
        <strain evidence="3">BH-2024</strain>
    </source>
</reference>
<evidence type="ECO:0000313" key="4">
    <source>
        <dbReference type="Proteomes" id="UP001620626"/>
    </source>
</evidence>
<accession>A0ABD2IAS5</accession>
<proteinExistence type="predicted"/>
<evidence type="ECO:0000313" key="3">
    <source>
        <dbReference type="EMBL" id="KAL3077449.1"/>
    </source>
</evidence>
<dbReference type="EMBL" id="JBICBT010001228">
    <property type="protein sequence ID" value="KAL3077449.1"/>
    <property type="molecule type" value="Genomic_DNA"/>
</dbReference>
<keyword evidence="4" id="KW-1185">Reference proteome</keyword>
<organism evidence="3 4">
    <name type="scientific">Heterodera trifolii</name>
    <dbReference type="NCBI Taxonomy" id="157864"/>
    <lineage>
        <taxon>Eukaryota</taxon>
        <taxon>Metazoa</taxon>
        <taxon>Ecdysozoa</taxon>
        <taxon>Nematoda</taxon>
        <taxon>Chromadorea</taxon>
        <taxon>Rhabditida</taxon>
        <taxon>Tylenchina</taxon>
        <taxon>Tylenchomorpha</taxon>
        <taxon>Tylenchoidea</taxon>
        <taxon>Heteroderidae</taxon>
        <taxon>Heteroderinae</taxon>
        <taxon>Heterodera</taxon>
    </lineage>
</organism>